<reference evidence="1 2" key="1">
    <citation type="journal article" date="2019" name="Nat. Ecol. Evol.">
        <title>Megaphylogeny resolves global patterns of mushroom evolution.</title>
        <authorList>
            <person name="Varga T."/>
            <person name="Krizsan K."/>
            <person name="Foldi C."/>
            <person name="Dima B."/>
            <person name="Sanchez-Garcia M."/>
            <person name="Sanchez-Ramirez S."/>
            <person name="Szollosi G.J."/>
            <person name="Szarkandi J.G."/>
            <person name="Papp V."/>
            <person name="Albert L."/>
            <person name="Andreopoulos W."/>
            <person name="Angelini C."/>
            <person name="Antonin V."/>
            <person name="Barry K.W."/>
            <person name="Bougher N.L."/>
            <person name="Buchanan P."/>
            <person name="Buyck B."/>
            <person name="Bense V."/>
            <person name="Catcheside P."/>
            <person name="Chovatia M."/>
            <person name="Cooper J."/>
            <person name="Damon W."/>
            <person name="Desjardin D."/>
            <person name="Finy P."/>
            <person name="Geml J."/>
            <person name="Haridas S."/>
            <person name="Hughes K."/>
            <person name="Justo A."/>
            <person name="Karasinski D."/>
            <person name="Kautmanova I."/>
            <person name="Kiss B."/>
            <person name="Kocsube S."/>
            <person name="Kotiranta H."/>
            <person name="LaButti K.M."/>
            <person name="Lechner B.E."/>
            <person name="Liimatainen K."/>
            <person name="Lipzen A."/>
            <person name="Lukacs Z."/>
            <person name="Mihaltcheva S."/>
            <person name="Morgado L.N."/>
            <person name="Niskanen T."/>
            <person name="Noordeloos M.E."/>
            <person name="Ohm R.A."/>
            <person name="Ortiz-Santana B."/>
            <person name="Ovrebo C."/>
            <person name="Racz N."/>
            <person name="Riley R."/>
            <person name="Savchenko A."/>
            <person name="Shiryaev A."/>
            <person name="Soop K."/>
            <person name="Spirin V."/>
            <person name="Szebenyi C."/>
            <person name="Tomsovsky M."/>
            <person name="Tulloss R.E."/>
            <person name="Uehling J."/>
            <person name="Grigoriev I.V."/>
            <person name="Vagvolgyi C."/>
            <person name="Papp T."/>
            <person name="Martin F.M."/>
            <person name="Miettinen O."/>
            <person name="Hibbett D.S."/>
            <person name="Nagy L.G."/>
        </authorList>
    </citation>
    <scope>NUCLEOTIDE SEQUENCE [LARGE SCALE GENOMIC DNA]</scope>
    <source>
        <strain evidence="1 2">NL-1719</strain>
    </source>
</reference>
<name>A0ACD3BE54_9AGAR</name>
<evidence type="ECO:0000313" key="2">
    <source>
        <dbReference type="Proteomes" id="UP000308600"/>
    </source>
</evidence>
<protein>
    <submittedName>
        <fullName evidence="1">Uncharacterized protein</fullName>
    </submittedName>
</protein>
<evidence type="ECO:0000313" key="1">
    <source>
        <dbReference type="EMBL" id="TFK76155.1"/>
    </source>
</evidence>
<keyword evidence="2" id="KW-1185">Reference proteome</keyword>
<gene>
    <name evidence="1" type="ORF">BDN72DRAFT_831609</name>
</gene>
<accession>A0ACD3BE54</accession>
<proteinExistence type="predicted"/>
<dbReference type="EMBL" id="ML208261">
    <property type="protein sequence ID" value="TFK76155.1"/>
    <property type="molecule type" value="Genomic_DNA"/>
</dbReference>
<dbReference type="Proteomes" id="UP000308600">
    <property type="component" value="Unassembled WGS sequence"/>
</dbReference>
<organism evidence="1 2">
    <name type="scientific">Pluteus cervinus</name>
    <dbReference type="NCBI Taxonomy" id="181527"/>
    <lineage>
        <taxon>Eukaryota</taxon>
        <taxon>Fungi</taxon>
        <taxon>Dikarya</taxon>
        <taxon>Basidiomycota</taxon>
        <taxon>Agaricomycotina</taxon>
        <taxon>Agaricomycetes</taxon>
        <taxon>Agaricomycetidae</taxon>
        <taxon>Agaricales</taxon>
        <taxon>Pluteineae</taxon>
        <taxon>Pluteaceae</taxon>
        <taxon>Pluteus</taxon>
    </lineage>
</organism>
<sequence>MLVIGTIRPSSAVARLTHPLCLSSRNNNPNHGQLSSSTVFQQCRGARNKRATSLYSDPLKRDEILLRRLQLQLDEVKAKIKREEDEAAQMMKRYQNHGLNPDEPPSHNLYFWEKVLSKEDRKELAMNGIHSMEQLRAVHEEAETLMKKPPFPKLEALPARLKYGHQMHENMPSKMLEAGRRKGSSWFGGLF</sequence>